<dbReference type="OrthoDB" id="5138956at2"/>
<reference evidence="9 10" key="1">
    <citation type="submission" date="2019-02" db="EMBL/GenBank/DDBJ databases">
        <title>Kribbella capetownensis sp. nov. and Kribbella speibonae sp. nov., isolated from soil.</title>
        <authorList>
            <person name="Curtis S.M."/>
            <person name="Norton I."/>
            <person name="Everest G.J."/>
            <person name="Meyers P.R."/>
        </authorList>
    </citation>
    <scope>NUCLEOTIDE SEQUENCE [LARGE SCALE GENOMIC DNA]</scope>
    <source>
        <strain evidence="9 10">KCTC 29219</strain>
    </source>
</reference>
<dbReference type="RefSeq" id="WP_131340309.1">
    <property type="nucleotide sequence ID" value="NZ_SJJZ01000002.1"/>
</dbReference>
<keyword evidence="5 7" id="KW-1133">Transmembrane helix</keyword>
<comment type="caution">
    <text evidence="9">The sequence shown here is derived from an EMBL/GenBank/DDBJ whole genome shotgun (WGS) entry which is preliminary data.</text>
</comment>
<evidence type="ECO:0000313" key="9">
    <source>
        <dbReference type="EMBL" id="TCC08664.1"/>
    </source>
</evidence>
<dbReference type="Pfam" id="PF00528">
    <property type="entry name" value="BPD_transp_1"/>
    <property type="match status" value="1"/>
</dbReference>
<feature type="transmembrane region" description="Helical" evidence="7">
    <location>
        <begin position="112"/>
        <end position="133"/>
    </location>
</feature>
<evidence type="ECO:0000256" key="2">
    <source>
        <dbReference type="ARBA" id="ARBA00022448"/>
    </source>
</evidence>
<feature type="transmembrane region" description="Helical" evidence="7">
    <location>
        <begin position="20"/>
        <end position="40"/>
    </location>
</feature>
<dbReference type="Proteomes" id="UP000292346">
    <property type="component" value="Unassembled WGS sequence"/>
</dbReference>
<feature type="transmembrane region" description="Helical" evidence="7">
    <location>
        <begin position="188"/>
        <end position="213"/>
    </location>
</feature>
<keyword evidence="3" id="KW-1003">Cell membrane</keyword>
<keyword evidence="6 7" id="KW-0472">Membrane</keyword>
<evidence type="ECO:0000256" key="5">
    <source>
        <dbReference type="ARBA" id="ARBA00022989"/>
    </source>
</evidence>
<evidence type="ECO:0000256" key="3">
    <source>
        <dbReference type="ARBA" id="ARBA00022475"/>
    </source>
</evidence>
<comment type="similarity">
    <text evidence="7">Belongs to the binding-protein-dependent transport system permease family.</text>
</comment>
<keyword evidence="2 7" id="KW-0813">Transport</keyword>
<evidence type="ECO:0000256" key="7">
    <source>
        <dbReference type="RuleBase" id="RU363032"/>
    </source>
</evidence>
<dbReference type="PANTHER" id="PTHR43744:SF12">
    <property type="entry name" value="ABC TRANSPORTER PERMEASE PROTEIN MG189-RELATED"/>
    <property type="match status" value="1"/>
</dbReference>
<comment type="subcellular location">
    <subcellularLocation>
        <location evidence="1 7">Cell membrane</location>
        <topology evidence="1 7">Multi-pass membrane protein</topology>
    </subcellularLocation>
</comment>
<evidence type="ECO:0000256" key="4">
    <source>
        <dbReference type="ARBA" id="ARBA00022692"/>
    </source>
</evidence>
<feature type="transmembrane region" description="Helical" evidence="7">
    <location>
        <begin position="246"/>
        <end position="266"/>
    </location>
</feature>
<dbReference type="InterPro" id="IPR035906">
    <property type="entry name" value="MetI-like_sf"/>
</dbReference>
<dbReference type="Gene3D" id="1.10.3720.10">
    <property type="entry name" value="MetI-like"/>
    <property type="match status" value="1"/>
</dbReference>
<feature type="transmembrane region" description="Helical" evidence="7">
    <location>
        <begin position="75"/>
        <end position="100"/>
    </location>
</feature>
<dbReference type="InterPro" id="IPR000515">
    <property type="entry name" value="MetI-like"/>
</dbReference>
<proteinExistence type="inferred from homology"/>
<dbReference type="CDD" id="cd06261">
    <property type="entry name" value="TM_PBP2"/>
    <property type="match status" value="1"/>
</dbReference>
<feature type="domain" description="ABC transmembrane type-1" evidence="8">
    <location>
        <begin position="76"/>
        <end position="267"/>
    </location>
</feature>
<accession>A0A4R0HG61</accession>
<name>A0A4R0HG61_9ACTN</name>
<keyword evidence="4 7" id="KW-0812">Transmembrane</keyword>
<evidence type="ECO:0000313" key="10">
    <source>
        <dbReference type="Proteomes" id="UP000292346"/>
    </source>
</evidence>
<evidence type="ECO:0000256" key="6">
    <source>
        <dbReference type="ARBA" id="ARBA00023136"/>
    </source>
</evidence>
<dbReference type="PROSITE" id="PS50928">
    <property type="entry name" value="ABC_TM1"/>
    <property type="match status" value="1"/>
</dbReference>
<feature type="transmembrane region" description="Helical" evidence="7">
    <location>
        <begin position="145"/>
        <end position="167"/>
    </location>
</feature>
<dbReference type="EMBL" id="SJJZ01000002">
    <property type="protein sequence ID" value="TCC08664.1"/>
    <property type="molecule type" value="Genomic_DNA"/>
</dbReference>
<evidence type="ECO:0000256" key="1">
    <source>
        <dbReference type="ARBA" id="ARBA00004651"/>
    </source>
</evidence>
<protein>
    <submittedName>
        <fullName evidence="9">Carbohydrate ABC transporter permease</fullName>
    </submittedName>
</protein>
<evidence type="ECO:0000259" key="8">
    <source>
        <dbReference type="PROSITE" id="PS50928"/>
    </source>
</evidence>
<dbReference type="GO" id="GO:0055085">
    <property type="term" value="P:transmembrane transport"/>
    <property type="evidence" value="ECO:0007669"/>
    <property type="project" value="InterPro"/>
</dbReference>
<sequence length="284" mass="31073">MSSRSETATGGRRRSGQTLVVLALSLIAFIGLFPFLFMLMTSLKTNQQYYATFWRPTLPLRLENYSTAWQQIQPYFVTSLLVAAAAIVGTLLLSTVAAFVFARYEFFGRKALFALVALLLMVPGISSLIPLFVLMRDLGILNTRLVLVIPHVAGGAVLGTLLMKTFVEQIPQALFDAARVDGASGPRMFWSIMLPLSLPVVGTISLVTVIGVWNDFFWPLLTIADNNLRTVSAGLQFFQTQNATEYGPLFAGYALASIPLLLLFLFMSKYFLAGLQGGLPGSGR</sequence>
<gene>
    <name evidence="9" type="ORF">E0H45_22690</name>
</gene>
<keyword evidence="10" id="KW-1185">Reference proteome</keyword>
<dbReference type="SUPFAM" id="SSF161098">
    <property type="entry name" value="MetI-like"/>
    <property type="match status" value="1"/>
</dbReference>
<dbReference type="PANTHER" id="PTHR43744">
    <property type="entry name" value="ABC TRANSPORTER PERMEASE PROTEIN MG189-RELATED-RELATED"/>
    <property type="match status" value="1"/>
</dbReference>
<dbReference type="AlphaFoldDB" id="A0A4R0HG61"/>
<dbReference type="GO" id="GO:0005886">
    <property type="term" value="C:plasma membrane"/>
    <property type="evidence" value="ECO:0007669"/>
    <property type="project" value="UniProtKB-SubCell"/>
</dbReference>
<organism evidence="9 10">
    <name type="scientific">Kribbella soli</name>
    <dbReference type="NCBI Taxonomy" id="1124743"/>
    <lineage>
        <taxon>Bacteria</taxon>
        <taxon>Bacillati</taxon>
        <taxon>Actinomycetota</taxon>
        <taxon>Actinomycetes</taxon>
        <taxon>Propionibacteriales</taxon>
        <taxon>Kribbellaceae</taxon>
        <taxon>Kribbella</taxon>
    </lineage>
</organism>